<reference evidence="2" key="2">
    <citation type="submission" date="2025-09" db="UniProtKB">
        <authorList>
            <consortium name="Ensembl"/>
        </authorList>
    </citation>
    <scope>IDENTIFICATION</scope>
</reference>
<reference evidence="2" key="1">
    <citation type="submission" date="2025-08" db="UniProtKB">
        <authorList>
            <consortium name="Ensembl"/>
        </authorList>
    </citation>
    <scope>IDENTIFICATION</scope>
</reference>
<keyword evidence="1" id="KW-0472">Membrane</keyword>
<name>A0A2K6SXK9_SAIBB</name>
<keyword evidence="3" id="KW-1185">Reference proteome</keyword>
<protein>
    <recommendedName>
        <fullName evidence="4">Cilia and flagella associated protein 61</fullName>
    </recommendedName>
</protein>
<organism evidence="2 3">
    <name type="scientific">Saimiri boliviensis boliviensis</name>
    <name type="common">Bolivian squirrel monkey</name>
    <dbReference type="NCBI Taxonomy" id="39432"/>
    <lineage>
        <taxon>Eukaryota</taxon>
        <taxon>Metazoa</taxon>
        <taxon>Chordata</taxon>
        <taxon>Craniata</taxon>
        <taxon>Vertebrata</taxon>
        <taxon>Euteleostomi</taxon>
        <taxon>Mammalia</taxon>
        <taxon>Eutheria</taxon>
        <taxon>Euarchontoglires</taxon>
        <taxon>Primates</taxon>
        <taxon>Haplorrhini</taxon>
        <taxon>Platyrrhini</taxon>
        <taxon>Cebidae</taxon>
        <taxon>Saimiriinae</taxon>
        <taxon>Saimiri</taxon>
    </lineage>
</organism>
<evidence type="ECO:0000313" key="3">
    <source>
        <dbReference type="Proteomes" id="UP000233220"/>
    </source>
</evidence>
<evidence type="ECO:0000313" key="2">
    <source>
        <dbReference type="Ensembl" id="ENSSBOP00000012111.1"/>
    </source>
</evidence>
<sequence>MSVVTSPRGKVEVVHCRRTESQDIYCIKSLIRKFTHKLFGKLNIIYLLFPCFHSSCVASMNAFLYIF</sequence>
<dbReference type="Ensembl" id="ENSSBOT00000028900.1">
    <property type="protein sequence ID" value="ENSSBOP00000012111.1"/>
    <property type="gene ID" value="ENSSBOG00000022878.1"/>
</dbReference>
<keyword evidence="1" id="KW-1133">Transmembrane helix</keyword>
<evidence type="ECO:0000256" key="1">
    <source>
        <dbReference type="SAM" id="Phobius"/>
    </source>
</evidence>
<accession>A0A2K6SXK9</accession>
<dbReference type="STRING" id="39432.ENSSBOP00000012111"/>
<evidence type="ECO:0008006" key="4">
    <source>
        <dbReference type="Google" id="ProtNLM"/>
    </source>
</evidence>
<keyword evidence="1" id="KW-0812">Transmembrane</keyword>
<feature type="transmembrane region" description="Helical" evidence="1">
    <location>
        <begin position="42"/>
        <end position="66"/>
    </location>
</feature>
<dbReference type="Proteomes" id="UP000233220">
    <property type="component" value="Unplaced"/>
</dbReference>
<dbReference type="GeneTree" id="ENSGT01000000215777"/>
<dbReference type="AlphaFoldDB" id="A0A2K6SXK9"/>
<proteinExistence type="predicted"/>